<name>A0A7G9T9P6_PSEMX</name>
<evidence type="ECO:0000259" key="1">
    <source>
        <dbReference type="Pfam" id="PF16289"/>
    </source>
</evidence>
<dbReference type="GeneID" id="81471861"/>
<dbReference type="EMBL" id="CP060731">
    <property type="protein sequence ID" value="QNN76821.1"/>
    <property type="molecule type" value="Genomic_DNA"/>
</dbReference>
<protein>
    <submittedName>
        <fullName evidence="2">DUF4935 domain-containing protein</fullName>
    </submittedName>
</protein>
<evidence type="ECO:0000313" key="3">
    <source>
        <dbReference type="Proteomes" id="UP000515838"/>
    </source>
</evidence>
<sequence>MPLKVILDTNVYTSDRFRQGQGFKTLSTLCTNGHTEVLLPHIVKREFETQLDANAAKVIAEFEKASKQLARGPIPKDLRAELDTLREKFKTRKPEVIGSHAASFAEWQQAHGVSELALNGDHAVAAMLNYFTGGPPFKSAKKRDDIPDALLYQQVVDLAQQGPIVFVCKDATLSASVGGIANITHYADLNSFVASPQIQAVIAQQEAAENATKLLQRLKAFAADLPNALTEYVSDHGAEDLASTHFSSPSIPGDDREAYIYMFGSLYDIEFDWDSASYHGDMVFVVPFSGEGEFNITYYVPKWDVEEIDNRGGSYSYHNDYVVEADEEAALWVNGRLRIKLADDYQPGDELEDAIEELTIDEVDPPVLVEDKN</sequence>
<feature type="domain" description="DUF4935" evidence="1">
    <location>
        <begin position="5"/>
        <end position="170"/>
    </location>
</feature>
<dbReference type="RefSeq" id="WP_187572551.1">
    <property type="nucleotide sequence ID" value="NZ_CP060731.1"/>
</dbReference>
<gene>
    <name evidence="2" type="ORF">IAE60_12825</name>
</gene>
<dbReference type="AlphaFoldDB" id="A0A7G9T9P6"/>
<dbReference type="InterPro" id="IPR032557">
    <property type="entry name" value="DUF4935"/>
</dbReference>
<organism evidence="2 3">
    <name type="scientific">Pseudoxanthomonas mexicana</name>
    <dbReference type="NCBI Taxonomy" id="128785"/>
    <lineage>
        <taxon>Bacteria</taxon>
        <taxon>Pseudomonadati</taxon>
        <taxon>Pseudomonadota</taxon>
        <taxon>Gammaproteobacteria</taxon>
        <taxon>Lysobacterales</taxon>
        <taxon>Lysobacteraceae</taxon>
        <taxon>Pseudoxanthomonas</taxon>
    </lineage>
</organism>
<proteinExistence type="predicted"/>
<evidence type="ECO:0000313" key="2">
    <source>
        <dbReference type="EMBL" id="QNN76821.1"/>
    </source>
</evidence>
<accession>A0A7G9T9P6</accession>
<dbReference type="Proteomes" id="UP000515838">
    <property type="component" value="Chromosome"/>
</dbReference>
<reference evidence="2 3" key="1">
    <citation type="submission" date="2020-08" db="EMBL/GenBank/DDBJ databases">
        <title>Streptomycin Non-resistant strain, P. mexicana.</title>
        <authorList>
            <person name="Ganesh-Kumar S."/>
            <person name="Zhe T."/>
            <person name="Yu Z."/>
            <person name="Min Y."/>
        </authorList>
    </citation>
    <scope>NUCLEOTIDE SEQUENCE [LARGE SCALE GENOMIC DNA]</scope>
    <source>
        <strain evidence="2 3">GTZY2</strain>
    </source>
</reference>
<dbReference type="Pfam" id="PF16289">
    <property type="entry name" value="PIN_12"/>
    <property type="match status" value="1"/>
</dbReference>